<name>A0A8D8FVX9_CULPI</name>
<dbReference type="EMBL" id="HBUE01099195">
    <property type="protein sequence ID" value="CAG6484424.1"/>
    <property type="molecule type" value="Transcribed_RNA"/>
</dbReference>
<feature type="compositionally biased region" description="Polar residues" evidence="1">
    <location>
        <begin position="115"/>
        <end position="126"/>
    </location>
</feature>
<protein>
    <submittedName>
        <fullName evidence="2">(northern house mosquito) hypothetical protein</fullName>
    </submittedName>
</protein>
<proteinExistence type="predicted"/>
<organism evidence="2">
    <name type="scientific">Culex pipiens</name>
    <name type="common">House mosquito</name>
    <dbReference type="NCBI Taxonomy" id="7175"/>
    <lineage>
        <taxon>Eukaryota</taxon>
        <taxon>Metazoa</taxon>
        <taxon>Ecdysozoa</taxon>
        <taxon>Arthropoda</taxon>
        <taxon>Hexapoda</taxon>
        <taxon>Insecta</taxon>
        <taxon>Pterygota</taxon>
        <taxon>Neoptera</taxon>
        <taxon>Endopterygota</taxon>
        <taxon>Diptera</taxon>
        <taxon>Nematocera</taxon>
        <taxon>Culicoidea</taxon>
        <taxon>Culicidae</taxon>
        <taxon>Culicinae</taxon>
        <taxon>Culicini</taxon>
        <taxon>Culex</taxon>
        <taxon>Culex</taxon>
    </lineage>
</organism>
<dbReference type="AlphaFoldDB" id="A0A8D8FVX9"/>
<sequence length="154" mass="17559">MDRRQRSRQPTQNTTSEDRRPNARLHIRRLETALLQSSPSRLQRPKTNLNSLRKKSRRDAAVVFGQPGRPQSSESALVRNRRPRKAQNRNPKQHRTPPAPQEAHGTEHAPLGNPSVRTPGNGQNPDRQGRRNRVQSELPFRTRAGTAQHVRGTE</sequence>
<feature type="compositionally biased region" description="Polar residues" evidence="1">
    <location>
        <begin position="34"/>
        <end position="51"/>
    </location>
</feature>
<feature type="region of interest" description="Disordered" evidence="1">
    <location>
        <begin position="1"/>
        <end position="154"/>
    </location>
</feature>
<reference evidence="2" key="1">
    <citation type="submission" date="2021-05" db="EMBL/GenBank/DDBJ databases">
        <authorList>
            <person name="Alioto T."/>
            <person name="Alioto T."/>
            <person name="Gomez Garrido J."/>
        </authorList>
    </citation>
    <scope>NUCLEOTIDE SEQUENCE</scope>
</reference>
<evidence type="ECO:0000313" key="2">
    <source>
        <dbReference type="EMBL" id="CAG6484424.1"/>
    </source>
</evidence>
<evidence type="ECO:0000256" key="1">
    <source>
        <dbReference type="SAM" id="MobiDB-lite"/>
    </source>
</evidence>
<accession>A0A8D8FVX9</accession>
<feature type="compositionally biased region" description="Basic residues" evidence="1">
    <location>
        <begin position="79"/>
        <end position="95"/>
    </location>
</feature>